<accession>A0A0D0CD43</accession>
<evidence type="ECO:0000313" key="2">
    <source>
        <dbReference type="EMBL" id="KIK60424.1"/>
    </source>
</evidence>
<dbReference type="EMBL" id="KN834775">
    <property type="protein sequence ID" value="KIK60424.1"/>
    <property type="molecule type" value="Genomic_DNA"/>
</dbReference>
<reference evidence="2 3" key="1">
    <citation type="submission" date="2014-04" db="EMBL/GenBank/DDBJ databases">
        <title>Evolutionary Origins and Diversification of the Mycorrhizal Mutualists.</title>
        <authorList>
            <consortium name="DOE Joint Genome Institute"/>
            <consortium name="Mycorrhizal Genomics Consortium"/>
            <person name="Kohler A."/>
            <person name="Kuo A."/>
            <person name="Nagy L.G."/>
            <person name="Floudas D."/>
            <person name="Copeland A."/>
            <person name="Barry K.W."/>
            <person name="Cichocki N."/>
            <person name="Veneault-Fourrey C."/>
            <person name="LaButti K."/>
            <person name="Lindquist E.A."/>
            <person name="Lipzen A."/>
            <person name="Lundell T."/>
            <person name="Morin E."/>
            <person name="Murat C."/>
            <person name="Riley R."/>
            <person name="Ohm R."/>
            <person name="Sun H."/>
            <person name="Tunlid A."/>
            <person name="Henrissat B."/>
            <person name="Grigoriev I.V."/>
            <person name="Hibbett D.S."/>
            <person name="Martin F."/>
        </authorList>
    </citation>
    <scope>NUCLEOTIDE SEQUENCE [LARGE SCALE GENOMIC DNA]</scope>
    <source>
        <strain evidence="2 3">FD-317 M1</strain>
    </source>
</reference>
<keyword evidence="3" id="KW-1185">Reference proteome</keyword>
<feature type="compositionally biased region" description="Polar residues" evidence="1">
    <location>
        <begin position="27"/>
        <end position="54"/>
    </location>
</feature>
<dbReference type="Proteomes" id="UP000053593">
    <property type="component" value="Unassembled WGS sequence"/>
</dbReference>
<dbReference type="AlphaFoldDB" id="A0A0D0CD43"/>
<feature type="compositionally biased region" description="Low complexity" evidence="1">
    <location>
        <begin position="1"/>
        <end position="14"/>
    </location>
</feature>
<protein>
    <submittedName>
        <fullName evidence="2">Uncharacterized protein</fullName>
    </submittedName>
</protein>
<gene>
    <name evidence="2" type="ORF">GYMLUDRAFT_43734</name>
</gene>
<evidence type="ECO:0000256" key="1">
    <source>
        <dbReference type="SAM" id="MobiDB-lite"/>
    </source>
</evidence>
<organism evidence="2 3">
    <name type="scientific">Collybiopsis luxurians FD-317 M1</name>
    <dbReference type="NCBI Taxonomy" id="944289"/>
    <lineage>
        <taxon>Eukaryota</taxon>
        <taxon>Fungi</taxon>
        <taxon>Dikarya</taxon>
        <taxon>Basidiomycota</taxon>
        <taxon>Agaricomycotina</taxon>
        <taxon>Agaricomycetes</taxon>
        <taxon>Agaricomycetidae</taxon>
        <taxon>Agaricales</taxon>
        <taxon>Marasmiineae</taxon>
        <taxon>Omphalotaceae</taxon>
        <taxon>Collybiopsis</taxon>
        <taxon>Collybiopsis luxurians</taxon>
    </lineage>
</organism>
<proteinExistence type="predicted"/>
<evidence type="ECO:0000313" key="3">
    <source>
        <dbReference type="Proteomes" id="UP000053593"/>
    </source>
</evidence>
<feature type="non-terminal residue" evidence="2">
    <location>
        <position position="64"/>
    </location>
</feature>
<dbReference type="HOGENOM" id="CLU_2873815_0_0_1"/>
<name>A0A0D0CD43_9AGAR</name>
<sequence>MSVSSSPPNSMHSPPSHPAPMPRRSAMKQTSSVDSPISSPFNEPNALPLTSSSPPADLSPPGTS</sequence>
<feature type="region of interest" description="Disordered" evidence="1">
    <location>
        <begin position="1"/>
        <end position="64"/>
    </location>
</feature>